<reference evidence="3" key="1">
    <citation type="submission" date="2022-12" db="EMBL/GenBank/DDBJ databases">
        <authorList>
            <person name="Webb A."/>
        </authorList>
    </citation>
    <scope>NUCLEOTIDE SEQUENCE</scope>
    <source>
        <strain evidence="3">Hp1</strain>
    </source>
</reference>
<keyword evidence="4" id="KW-1185">Reference proteome</keyword>
<organism evidence="3 4">
    <name type="scientific">Hyaloperonospora brassicae</name>
    <name type="common">Brassica downy mildew</name>
    <name type="synonym">Peronospora brassicae</name>
    <dbReference type="NCBI Taxonomy" id="162125"/>
    <lineage>
        <taxon>Eukaryota</taxon>
        <taxon>Sar</taxon>
        <taxon>Stramenopiles</taxon>
        <taxon>Oomycota</taxon>
        <taxon>Peronosporomycetes</taxon>
        <taxon>Peronosporales</taxon>
        <taxon>Peronosporaceae</taxon>
        <taxon>Hyaloperonospora</taxon>
    </lineage>
</organism>
<dbReference type="AlphaFoldDB" id="A0AAV0T9E9"/>
<name>A0AAV0T9E9_HYABA</name>
<comment type="caution">
    <text evidence="3">The sequence shown here is derived from an EMBL/GenBank/DDBJ whole genome shotgun (WGS) entry which is preliminary data.</text>
</comment>
<protein>
    <recommendedName>
        <fullName evidence="5">RxLR effector candidate protein</fullName>
    </recommendedName>
</protein>
<dbReference type="EMBL" id="CANTFL010000183">
    <property type="protein sequence ID" value="CAI5717574.1"/>
    <property type="molecule type" value="Genomic_DNA"/>
</dbReference>
<evidence type="ECO:0000256" key="2">
    <source>
        <dbReference type="SAM" id="SignalP"/>
    </source>
</evidence>
<sequence>MKVLSLLALLAATAPLKRVGGSSVQKVARNSSLAETSPFVEDPEEVSITMRAGSDEPEDSGDERTVEWPNLAQKAVSKLAKLAKLSNILLSLETNEMKAFREVQVNKKALEILKSSNTQKTSIAAPTKADEDGVVEIALAGLKKFGDVETKTTTTTLSEQQLDGWLKDVVSPGDFLTSLRLHEGHVGAKLEAFDQFLTAHNKKNPGHIDILDFLTLKLGGEGELASVLAKDANGDATVNAKTVALEEMLLSKWKNEKLSALDIVDRLKLTETIDDLLSPKLATFLKHIASISGDAKDPADEITLLQMSTNRFGDEAVAVALVRARDDAFLKSHVDKLEIRLVEIWLADGKLPEDVFDMMGALVLASKIDVLKEDIKVLINQVWKRRLAAGEPIDRVYKSLGIGKMESMAFFDQQVEVLKEIMKIYNKSKLTDVDLLTTMTSICGSEENLARILGWATGYEYRSKKALELENLLLEKWRNEKLTPEAVMHRLGMTRRVDEMTGPKLEIFVKFMDMHQKEDPTRELSVLKIFTTYFGHACVADAVAKARAGRLPDAYEKVLEPQQLKIWLAEVRARTAGPSNQHVKELEKELLSSWYSANKSIEEVFALLDMKSHVHKASRDLKFKLLIKYMESKHSWSWPSIFEALEKCYDDDINLALTLVEAYQKDTDIQDFAYEYLTSLFDRWCSESVKPDSEFIKRVKERDAVNWATLVDMYTEYYDEEAADVIHLTTSRLV</sequence>
<feature type="signal peptide" evidence="2">
    <location>
        <begin position="1"/>
        <end position="21"/>
    </location>
</feature>
<gene>
    <name evidence="3" type="ORF">HBR001_LOCUS1843</name>
</gene>
<evidence type="ECO:0000313" key="3">
    <source>
        <dbReference type="EMBL" id="CAI5717574.1"/>
    </source>
</evidence>
<evidence type="ECO:0008006" key="5">
    <source>
        <dbReference type="Google" id="ProtNLM"/>
    </source>
</evidence>
<evidence type="ECO:0000256" key="1">
    <source>
        <dbReference type="SAM" id="MobiDB-lite"/>
    </source>
</evidence>
<keyword evidence="2" id="KW-0732">Signal</keyword>
<dbReference type="Proteomes" id="UP001162031">
    <property type="component" value="Unassembled WGS sequence"/>
</dbReference>
<feature type="chain" id="PRO_5043897581" description="RxLR effector candidate protein" evidence="2">
    <location>
        <begin position="22"/>
        <end position="734"/>
    </location>
</feature>
<evidence type="ECO:0000313" key="4">
    <source>
        <dbReference type="Proteomes" id="UP001162031"/>
    </source>
</evidence>
<accession>A0AAV0T9E9</accession>
<feature type="region of interest" description="Disordered" evidence="1">
    <location>
        <begin position="31"/>
        <end position="64"/>
    </location>
</feature>
<proteinExistence type="predicted"/>